<feature type="domain" description="OmpA-like" evidence="5">
    <location>
        <begin position="16"/>
        <end position="148"/>
    </location>
</feature>
<proteinExistence type="predicted"/>
<dbReference type="InterPro" id="IPR050330">
    <property type="entry name" value="Bact_OuterMem_StrucFunc"/>
</dbReference>
<dbReference type="PANTHER" id="PTHR30329">
    <property type="entry name" value="STATOR ELEMENT OF FLAGELLAR MOTOR COMPLEX"/>
    <property type="match status" value="1"/>
</dbReference>
<dbReference type="GO" id="GO:0009279">
    <property type="term" value="C:cell outer membrane"/>
    <property type="evidence" value="ECO:0007669"/>
    <property type="project" value="UniProtKB-SubCell"/>
</dbReference>
<comment type="subcellular location">
    <subcellularLocation>
        <location evidence="1">Cell outer membrane</location>
    </subcellularLocation>
</comment>
<dbReference type="InterPro" id="IPR006664">
    <property type="entry name" value="OMP_bac"/>
</dbReference>
<dbReference type="Gene3D" id="3.30.1330.60">
    <property type="entry name" value="OmpA-like domain"/>
    <property type="match status" value="1"/>
</dbReference>
<protein>
    <submittedName>
        <fullName evidence="6">Outer membrane porin F</fullName>
    </submittedName>
</protein>
<reference evidence="6" key="1">
    <citation type="submission" date="2021-04" db="EMBL/GenBank/DDBJ databases">
        <authorList>
            <person name="Rodrigo-Torres L."/>
            <person name="Arahal R. D."/>
            <person name="Lucena T."/>
        </authorList>
    </citation>
    <scope>NUCLEOTIDE SEQUENCE</scope>
    <source>
        <strain evidence="6">AS29M-1</strain>
    </source>
</reference>
<name>A0A916NBJ2_9FLAO</name>
<keyword evidence="2 4" id="KW-0472">Membrane</keyword>
<dbReference type="Pfam" id="PF00691">
    <property type="entry name" value="OmpA"/>
    <property type="match status" value="1"/>
</dbReference>
<gene>
    <name evidence="6" type="primary">oprF</name>
    <name evidence="6" type="ORF">CRYO30217_01519</name>
</gene>
<dbReference type="KEGG" id="ptan:CRYO30217_01519"/>
<dbReference type="CDD" id="cd07185">
    <property type="entry name" value="OmpA_C-like"/>
    <property type="match status" value="1"/>
</dbReference>
<dbReference type="SUPFAM" id="SSF103088">
    <property type="entry name" value="OmpA-like"/>
    <property type="match status" value="1"/>
</dbReference>
<dbReference type="InterPro" id="IPR006665">
    <property type="entry name" value="OmpA-like"/>
</dbReference>
<dbReference type="PROSITE" id="PS51123">
    <property type="entry name" value="OMPA_2"/>
    <property type="match status" value="1"/>
</dbReference>
<dbReference type="PANTHER" id="PTHR30329:SF21">
    <property type="entry name" value="LIPOPROTEIN YIAD-RELATED"/>
    <property type="match status" value="1"/>
</dbReference>
<evidence type="ECO:0000259" key="5">
    <source>
        <dbReference type="PROSITE" id="PS51123"/>
    </source>
</evidence>
<keyword evidence="3" id="KW-0998">Cell outer membrane</keyword>
<dbReference type="RefSeq" id="WP_258541720.1">
    <property type="nucleotide sequence ID" value="NZ_OU015584.1"/>
</dbReference>
<dbReference type="InterPro" id="IPR036737">
    <property type="entry name" value="OmpA-like_sf"/>
</dbReference>
<evidence type="ECO:0000313" key="6">
    <source>
        <dbReference type="EMBL" id="CAG5081035.1"/>
    </source>
</evidence>
<dbReference type="Proteomes" id="UP000683507">
    <property type="component" value="Chromosome"/>
</dbReference>
<organism evidence="6 7">
    <name type="scientific">Parvicella tangerina</name>
    <dbReference type="NCBI Taxonomy" id="2829795"/>
    <lineage>
        <taxon>Bacteria</taxon>
        <taxon>Pseudomonadati</taxon>
        <taxon>Bacteroidota</taxon>
        <taxon>Flavobacteriia</taxon>
        <taxon>Flavobacteriales</taxon>
        <taxon>Parvicellaceae</taxon>
        <taxon>Parvicella</taxon>
    </lineage>
</organism>
<evidence type="ECO:0000256" key="3">
    <source>
        <dbReference type="ARBA" id="ARBA00023237"/>
    </source>
</evidence>
<dbReference type="EMBL" id="OU015584">
    <property type="protein sequence ID" value="CAG5081035.1"/>
    <property type="molecule type" value="Genomic_DNA"/>
</dbReference>
<evidence type="ECO:0000313" key="7">
    <source>
        <dbReference type="Proteomes" id="UP000683507"/>
    </source>
</evidence>
<dbReference type="AlphaFoldDB" id="A0A916NBJ2"/>
<keyword evidence="7" id="KW-1185">Reference proteome</keyword>
<dbReference type="PRINTS" id="PR01021">
    <property type="entry name" value="OMPADOMAIN"/>
</dbReference>
<evidence type="ECO:0000256" key="2">
    <source>
        <dbReference type="ARBA" id="ARBA00023136"/>
    </source>
</evidence>
<evidence type="ECO:0000256" key="1">
    <source>
        <dbReference type="ARBA" id="ARBA00004442"/>
    </source>
</evidence>
<accession>A0A916NBJ2</accession>
<sequence>MKPAKNFIEEFVLFPIAKPIDLPEVRYDYDDTLLQVINGQINSKDSLNDLYDLMVEHPTWVVELQAHTDCRGSIPYNLKLSQGRANSCVEYLISKGIQRERLVPVGYGEGVPKDGLTCEYIASLPTTEEQEAAHQKNRRTQFKILSTDYQPE</sequence>
<evidence type="ECO:0000256" key="4">
    <source>
        <dbReference type="PROSITE-ProRule" id="PRU00473"/>
    </source>
</evidence>